<keyword evidence="2" id="KW-0719">Serine esterase</keyword>
<feature type="compositionally biased region" description="Basic and acidic residues" evidence="6">
    <location>
        <begin position="640"/>
        <end position="657"/>
    </location>
</feature>
<evidence type="ECO:0000313" key="8">
    <source>
        <dbReference type="EMBL" id="KAK4306050.1"/>
    </source>
</evidence>
<dbReference type="SUPFAM" id="SSF53474">
    <property type="entry name" value="alpha/beta-Hydrolases"/>
    <property type="match status" value="1"/>
</dbReference>
<dbReference type="EC" id="3.1.1.-" evidence="5"/>
<keyword evidence="4" id="KW-0325">Glycoprotein</keyword>
<dbReference type="GO" id="GO:0052689">
    <property type="term" value="F:carboxylic ester hydrolase activity"/>
    <property type="evidence" value="ECO:0007669"/>
    <property type="project" value="UniProtKB-KW"/>
</dbReference>
<keyword evidence="3 5" id="KW-0378">Hydrolase</keyword>
<gene>
    <name evidence="8" type="ORF">Pmani_022106</name>
</gene>
<evidence type="ECO:0000259" key="7">
    <source>
        <dbReference type="Pfam" id="PF00135"/>
    </source>
</evidence>
<dbReference type="InterPro" id="IPR029058">
    <property type="entry name" value="AB_hydrolase_fold"/>
</dbReference>
<evidence type="ECO:0000256" key="4">
    <source>
        <dbReference type="ARBA" id="ARBA00023180"/>
    </source>
</evidence>
<comment type="caution">
    <text evidence="8">The sequence shown here is derived from an EMBL/GenBank/DDBJ whole genome shotgun (WGS) entry which is preliminary data.</text>
</comment>
<dbReference type="AlphaFoldDB" id="A0AAE1U4L9"/>
<dbReference type="Proteomes" id="UP001292094">
    <property type="component" value="Unassembled WGS sequence"/>
</dbReference>
<keyword evidence="9" id="KW-1185">Reference proteome</keyword>
<sequence>MSSSSNTPNLRVLLFDADYSDCSEDEDEEWVVRMKMRSGFLRPLTTILTLVVAGICVASDPSSTSSVDRVVVTTKDGLVSGIQQSSTKGHPFYSFWSIPYAVPPVGDLRLQDPVPVKKWDGVKDVSNVPQLCSQISFLSIVARDWVYEGSEDCLYLAVFTPKPSDVKAKLPVMVFIHGGGFLAGGINKYTPYVFMDYDVILVLLQYRVGILGFLSTEDSVMSGNYGLKDQTLALRWIQQNIASFGGDPEKVTLFGQSAGGASVHFHYLSPHSQGLFTRGILEAGTLFSPWAMGSAFKEVAQYTGKLFECQNVTGIPSGEASQQLLHCLQQVDVEQLTRSIAPHILFNFNPALVGPRIDGDYLPATPEELMVQGRHSKASLISGVNAHEGGLFAFPLYSSSYMMTSLLENFPVIGPASLDLTWEDQEPERLARTIFDHYVGEVRADVDDADHICQLYGDRHFNVGHDQVSRLHTLNSISHGSQVFLYTLRHHGQYSFGDFYSTQVGNHWVTHADELFYQFTGGSTLWTPLKSQQDLFLRELMLQLWLNFATTGNPTPDDSLGFTWDAVTPDSLHHLNLSLQPAMEPDTRKQTREFWESLPTKQNKILNPDKIIYFPTQPSRPQKHTRNDRDGQRNTMSQNYRDEQGNKRSQRHDATEL</sequence>
<evidence type="ECO:0000256" key="1">
    <source>
        <dbReference type="ARBA" id="ARBA00005964"/>
    </source>
</evidence>
<name>A0AAE1U4L9_9EUCA</name>
<evidence type="ECO:0000256" key="2">
    <source>
        <dbReference type="ARBA" id="ARBA00022487"/>
    </source>
</evidence>
<dbReference type="InterPro" id="IPR002018">
    <property type="entry name" value="CarbesteraseB"/>
</dbReference>
<dbReference type="PANTHER" id="PTHR43142">
    <property type="entry name" value="CARBOXYLIC ESTER HYDROLASE"/>
    <property type="match status" value="1"/>
</dbReference>
<feature type="region of interest" description="Disordered" evidence="6">
    <location>
        <begin position="613"/>
        <end position="657"/>
    </location>
</feature>
<dbReference type="PROSITE" id="PS00122">
    <property type="entry name" value="CARBOXYLESTERASE_B_1"/>
    <property type="match status" value="1"/>
</dbReference>
<evidence type="ECO:0000256" key="5">
    <source>
        <dbReference type="RuleBase" id="RU361235"/>
    </source>
</evidence>
<dbReference type="Pfam" id="PF00135">
    <property type="entry name" value="COesterase"/>
    <property type="match status" value="1"/>
</dbReference>
<protein>
    <recommendedName>
        <fullName evidence="5">Carboxylic ester hydrolase</fullName>
        <ecNumber evidence="5">3.1.1.-</ecNumber>
    </recommendedName>
</protein>
<evidence type="ECO:0000256" key="6">
    <source>
        <dbReference type="SAM" id="MobiDB-lite"/>
    </source>
</evidence>
<proteinExistence type="inferred from homology"/>
<comment type="similarity">
    <text evidence="1 5">Belongs to the type-B carboxylesterase/lipase family.</text>
</comment>
<accession>A0AAE1U4L9</accession>
<organism evidence="8 9">
    <name type="scientific">Petrolisthes manimaculis</name>
    <dbReference type="NCBI Taxonomy" id="1843537"/>
    <lineage>
        <taxon>Eukaryota</taxon>
        <taxon>Metazoa</taxon>
        <taxon>Ecdysozoa</taxon>
        <taxon>Arthropoda</taxon>
        <taxon>Crustacea</taxon>
        <taxon>Multicrustacea</taxon>
        <taxon>Malacostraca</taxon>
        <taxon>Eumalacostraca</taxon>
        <taxon>Eucarida</taxon>
        <taxon>Decapoda</taxon>
        <taxon>Pleocyemata</taxon>
        <taxon>Anomura</taxon>
        <taxon>Galatheoidea</taxon>
        <taxon>Porcellanidae</taxon>
        <taxon>Petrolisthes</taxon>
    </lineage>
</organism>
<dbReference type="EMBL" id="JAWZYT010002189">
    <property type="protein sequence ID" value="KAK4306050.1"/>
    <property type="molecule type" value="Genomic_DNA"/>
</dbReference>
<dbReference type="Gene3D" id="3.40.50.1820">
    <property type="entry name" value="alpha/beta hydrolase"/>
    <property type="match status" value="1"/>
</dbReference>
<evidence type="ECO:0000313" key="9">
    <source>
        <dbReference type="Proteomes" id="UP001292094"/>
    </source>
</evidence>
<evidence type="ECO:0000256" key="3">
    <source>
        <dbReference type="ARBA" id="ARBA00022801"/>
    </source>
</evidence>
<feature type="domain" description="Carboxylesterase type B" evidence="7">
    <location>
        <begin position="70"/>
        <end position="595"/>
    </location>
</feature>
<dbReference type="PANTHER" id="PTHR43142:SF1">
    <property type="entry name" value="CARBOXYLIC ESTER HYDROLASE"/>
    <property type="match status" value="1"/>
</dbReference>
<reference evidence="8" key="1">
    <citation type="submission" date="2023-11" db="EMBL/GenBank/DDBJ databases">
        <title>Genome assemblies of two species of porcelain crab, Petrolisthes cinctipes and Petrolisthes manimaculis (Anomura: Porcellanidae).</title>
        <authorList>
            <person name="Angst P."/>
        </authorList>
    </citation>
    <scope>NUCLEOTIDE SEQUENCE</scope>
    <source>
        <strain evidence="8">PB745_02</strain>
        <tissue evidence="8">Gill</tissue>
    </source>
</reference>
<dbReference type="InterPro" id="IPR019826">
    <property type="entry name" value="Carboxylesterase_B_AS"/>
</dbReference>